<dbReference type="RefSeq" id="WP_146911530.1">
    <property type="nucleotide sequence ID" value="NZ_CP042344.1"/>
</dbReference>
<evidence type="ECO:0000313" key="7">
    <source>
        <dbReference type="Proteomes" id="UP000321199"/>
    </source>
</evidence>
<comment type="cofactor">
    <cofactor evidence="1 5">
        <name>Mg(2+)</name>
        <dbReference type="ChEBI" id="CHEBI:18420"/>
    </cofactor>
</comment>
<feature type="binding site" evidence="5">
    <location>
        <position position="44"/>
    </location>
    <ligand>
        <name>substrate</name>
    </ligand>
</feature>
<evidence type="ECO:0000256" key="5">
    <source>
        <dbReference type="HAMAP-Rule" id="MF_00209"/>
    </source>
</evidence>
<comment type="subunit">
    <text evidence="5">Homohexamer.</text>
</comment>
<dbReference type="Gene3D" id="3.90.80.10">
    <property type="entry name" value="Inorganic pyrophosphatase"/>
    <property type="match status" value="1"/>
</dbReference>
<dbReference type="Proteomes" id="UP000321199">
    <property type="component" value="Chromosome"/>
</dbReference>
<dbReference type="Pfam" id="PF00719">
    <property type="entry name" value="Pyrophosphatase"/>
    <property type="match status" value="1"/>
</dbReference>
<gene>
    <name evidence="5" type="primary">ppa</name>
    <name evidence="6" type="ORF">FOZ74_02165</name>
</gene>
<evidence type="ECO:0000313" key="6">
    <source>
        <dbReference type="EMBL" id="QEA11936.1"/>
    </source>
</evidence>
<name>A0A5B8RQX2_9BURK</name>
<feature type="binding site" evidence="5">
    <location>
        <position position="142"/>
    </location>
    <ligand>
        <name>substrate</name>
    </ligand>
</feature>
<evidence type="ECO:0000256" key="3">
    <source>
        <dbReference type="ARBA" id="ARBA00022801"/>
    </source>
</evidence>
<dbReference type="InterPro" id="IPR008162">
    <property type="entry name" value="Pyrophosphatase"/>
</dbReference>
<comment type="function">
    <text evidence="5">Catalyzes the hydrolysis of inorganic pyrophosphate (PPi) forming two phosphate ions.</text>
</comment>
<dbReference type="EC" id="3.6.1.1" evidence="5"/>
<comment type="similarity">
    <text evidence="5">Belongs to the PPase family.</text>
</comment>
<dbReference type="NCBIfam" id="NF002317">
    <property type="entry name" value="PRK01250.1"/>
    <property type="match status" value="1"/>
</dbReference>
<dbReference type="GO" id="GO:0005737">
    <property type="term" value="C:cytoplasm"/>
    <property type="evidence" value="ECO:0007669"/>
    <property type="project" value="UniProtKB-SubCell"/>
</dbReference>
<keyword evidence="4 5" id="KW-0460">Magnesium</keyword>
<comment type="catalytic activity">
    <reaction evidence="5">
        <text>diphosphate + H2O = 2 phosphate + H(+)</text>
        <dbReference type="Rhea" id="RHEA:24576"/>
        <dbReference type="ChEBI" id="CHEBI:15377"/>
        <dbReference type="ChEBI" id="CHEBI:15378"/>
        <dbReference type="ChEBI" id="CHEBI:33019"/>
        <dbReference type="ChEBI" id="CHEBI:43474"/>
        <dbReference type="EC" id="3.6.1.1"/>
    </reaction>
</comment>
<protein>
    <recommendedName>
        <fullName evidence="5">Inorganic pyrophosphatase</fullName>
        <ecNumber evidence="5">3.6.1.1</ecNumber>
    </recommendedName>
    <alternativeName>
        <fullName evidence="5">Pyrophosphate phospho-hydrolase</fullName>
        <shortName evidence="5">PPase</shortName>
    </alternativeName>
</protein>
<dbReference type="GO" id="GO:0004427">
    <property type="term" value="F:inorganic diphosphate phosphatase activity"/>
    <property type="evidence" value="ECO:0007669"/>
    <property type="project" value="UniProtKB-UniRule"/>
</dbReference>
<dbReference type="EMBL" id="CP042344">
    <property type="protein sequence ID" value="QEA11936.1"/>
    <property type="molecule type" value="Genomic_DNA"/>
</dbReference>
<dbReference type="GO" id="GO:0006796">
    <property type="term" value="P:phosphate-containing compound metabolic process"/>
    <property type="evidence" value="ECO:0007669"/>
    <property type="project" value="InterPro"/>
</dbReference>
<dbReference type="HAMAP" id="MF_00209">
    <property type="entry name" value="Inorganic_PPase"/>
    <property type="match status" value="1"/>
</dbReference>
<reference evidence="6 7" key="1">
    <citation type="submission" date="2019-07" db="EMBL/GenBank/DDBJ databases">
        <title>Complete genome sequence of Comamonas sp. NLF 7-7 isolated from livestock.</title>
        <authorList>
            <person name="Kim D.H."/>
            <person name="Kim J.G."/>
        </authorList>
    </citation>
    <scope>NUCLEOTIDE SEQUENCE [LARGE SCALE GENOMIC DNA]</scope>
    <source>
        <strain evidence="6 7">NLF 7-7</strain>
    </source>
</reference>
<dbReference type="AlphaFoldDB" id="A0A5B8RQX2"/>
<evidence type="ECO:0000256" key="1">
    <source>
        <dbReference type="ARBA" id="ARBA00001946"/>
    </source>
</evidence>
<feature type="binding site" evidence="5">
    <location>
        <position position="71"/>
    </location>
    <ligand>
        <name>Mg(2+)</name>
        <dbReference type="ChEBI" id="CHEBI:18420"/>
        <label>1</label>
    </ligand>
</feature>
<feature type="binding site" evidence="5">
    <location>
        <position position="71"/>
    </location>
    <ligand>
        <name>Mg(2+)</name>
        <dbReference type="ChEBI" id="CHEBI:18420"/>
        <label>2</label>
    </ligand>
</feature>
<evidence type="ECO:0000256" key="2">
    <source>
        <dbReference type="ARBA" id="ARBA00022723"/>
    </source>
</evidence>
<accession>A0A5B8RQX2</accession>
<dbReference type="InterPro" id="IPR036649">
    <property type="entry name" value="Pyrophosphatase_sf"/>
</dbReference>
<feature type="binding site" evidence="5">
    <location>
        <position position="66"/>
    </location>
    <ligand>
        <name>Mg(2+)</name>
        <dbReference type="ChEBI" id="CHEBI:18420"/>
        <label>1</label>
    </ligand>
</feature>
<proteinExistence type="inferred from homology"/>
<keyword evidence="2 5" id="KW-0479">Metal-binding</keyword>
<dbReference type="OrthoDB" id="5187599at2"/>
<keyword evidence="5" id="KW-0963">Cytoplasm</keyword>
<dbReference type="SUPFAM" id="SSF50324">
    <property type="entry name" value="Inorganic pyrophosphatase"/>
    <property type="match status" value="1"/>
</dbReference>
<keyword evidence="3 5" id="KW-0378">Hydrolase</keyword>
<evidence type="ECO:0000256" key="4">
    <source>
        <dbReference type="ARBA" id="ARBA00022842"/>
    </source>
</evidence>
<comment type="subcellular location">
    <subcellularLocation>
        <location evidence="5">Cytoplasm</location>
    </subcellularLocation>
</comment>
<organism evidence="6 7">
    <name type="scientific">Comamonas flocculans</name>
    <dbReference type="NCBI Taxonomy" id="2597701"/>
    <lineage>
        <taxon>Bacteria</taxon>
        <taxon>Pseudomonadati</taxon>
        <taxon>Pseudomonadota</taxon>
        <taxon>Betaproteobacteria</taxon>
        <taxon>Burkholderiales</taxon>
        <taxon>Comamonadaceae</taxon>
        <taxon>Comamonas</taxon>
    </lineage>
</organism>
<dbReference type="KEGG" id="cof:FOZ74_02165"/>
<feature type="binding site" evidence="5">
    <location>
        <position position="30"/>
    </location>
    <ligand>
        <name>substrate</name>
    </ligand>
</feature>
<dbReference type="PROSITE" id="PS00387">
    <property type="entry name" value="PPASE"/>
    <property type="match status" value="1"/>
</dbReference>
<dbReference type="GO" id="GO:0000287">
    <property type="term" value="F:magnesium ion binding"/>
    <property type="evidence" value="ECO:0007669"/>
    <property type="project" value="UniProtKB-UniRule"/>
</dbReference>
<dbReference type="CDD" id="cd00412">
    <property type="entry name" value="pyrophosphatase"/>
    <property type="match status" value="1"/>
</dbReference>
<feature type="binding site" evidence="5">
    <location>
        <position position="56"/>
    </location>
    <ligand>
        <name>substrate</name>
    </ligand>
</feature>
<keyword evidence="7" id="KW-1185">Reference proteome</keyword>
<dbReference type="PANTHER" id="PTHR10286">
    <property type="entry name" value="INORGANIC PYROPHOSPHATASE"/>
    <property type="match status" value="1"/>
</dbReference>
<feature type="binding site" evidence="5">
    <location>
        <position position="103"/>
    </location>
    <ligand>
        <name>Mg(2+)</name>
        <dbReference type="ChEBI" id="CHEBI:18420"/>
        <label>1</label>
    </ligand>
</feature>
<sequence>MALNHVSPGDLLPDLFNVVIEIPAESDPVKYEVDKDTNTVFVDRFLTVAMYYPCNYGYVPQTLSGDGDPVDVLVITPYPLLPGVGVSCRPLGILKMEDEAGIDGKILAVPSSKVLKMYDGWKTVDDVNPMRLKAISHFFEHYKDLEDGKWVKVLGWDGVAAAHKELMDGVANYVRAHP</sequence>